<evidence type="ECO:0000313" key="2">
    <source>
        <dbReference type="Proteomes" id="UP000271031"/>
    </source>
</evidence>
<keyword evidence="2" id="KW-1185">Reference proteome</keyword>
<organism evidence="1 2">
    <name type="scientific">Brevibacillus fluminis</name>
    <dbReference type="NCBI Taxonomy" id="511487"/>
    <lineage>
        <taxon>Bacteria</taxon>
        <taxon>Bacillati</taxon>
        <taxon>Bacillota</taxon>
        <taxon>Bacilli</taxon>
        <taxon>Bacillales</taxon>
        <taxon>Paenibacillaceae</taxon>
        <taxon>Brevibacillus</taxon>
    </lineage>
</organism>
<name>A0A3M8CSK7_9BACL</name>
<reference evidence="1 2" key="1">
    <citation type="submission" date="2018-10" db="EMBL/GenBank/DDBJ databases">
        <title>Phylogenomics of Brevibacillus.</title>
        <authorList>
            <person name="Dunlap C."/>
        </authorList>
    </citation>
    <scope>NUCLEOTIDE SEQUENCE [LARGE SCALE GENOMIC DNA]</scope>
    <source>
        <strain evidence="1 2">JCM 15716</strain>
    </source>
</reference>
<comment type="caution">
    <text evidence="1">The sequence shown here is derived from an EMBL/GenBank/DDBJ whole genome shotgun (WGS) entry which is preliminary data.</text>
</comment>
<sequence>MVGDYFIRTNGTYTFLSKMAPKKWFILRGNWVPQITDFIHLFVKFGILHRAKIAYFEEKERTHEKPLIARVFTCLLLSHFP</sequence>
<gene>
    <name evidence="1" type="ORF">EDM56_30385</name>
</gene>
<accession>A0A3M8CSK7</accession>
<dbReference type="EMBL" id="RHHQ01000031">
    <property type="protein sequence ID" value="RNB78782.1"/>
    <property type="molecule type" value="Genomic_DNA"/>
</dbReference>
<dbReference type="AlphaFoldDB" id="A0A3M8CSK7"/>
<evidence type="ECO:0000313" key="1">
    <source>
        <dbReference type="EMBL" id="RNB78782.1"/>
    </source>
</evidence>
<proteinExistence type="predicted"/>
<dbReference type="Proteomes" id="UP000271031">
    <property type="component" value="Unassembled WGS sequence"/>
</dbReference>
<protein>
    <submittedName>
        <fullName evidence="1">Uncharacterized protein</fullName>
    </submittedName>
</protein>